<protein>
    <submittedName>
        <fullName evidence="1">Uncharacterized protein</fullName>
    </submittedName>
</protein>
<accession>A0A0B7FKU0</accession>
<dbReference type="AlphaFoldDB" id="A0A0B7FKU0"/>
<evidence type="ECO:0000313" key="2">
    <source>
        <dbReference type="Proteomes" id="UP000059188"/>
    </source>
</evidence>
<name>A0A0B7FKU0_THACB</name>
<sequence length="188" mass="20172">MKSLWQYHGEYPMAPPQLGPNLHEHMTNNFNTILETKPSGHQHPPIIHPSSQPQSNPLIVFGSAINIAALDAAESIRVRQQIRAAVEGSIQPSSSQSYIKEQTMKYGMAPEGVSAQMLIVGAIVALNPMAQTASAIYTATSWGIKGLSKRARSAACLSGDLMGIHNGCTDGNISGGWVDVSSQDKYDE</sequence>
<gene>
    <name evidence="1" type="ORF">RSOLAG1IB_08089</name>
</gene>
<proteinExistence type="predicted"/>
<reference evidence="1 2" key="1">
    <citation type="submission" date="2014-11" db="EMBL/GenBank/DDBJ databases">
        <authorList>
            <person name="Wibberg Daniel"/>
        </authorList>
    </citation>
    <scope>NUCLEOTIDE SEQUENCE [LARGE SCALE GENOMIC DNA]</scope>
    <source>
        <strain evidence="1">Rhizoctonia solani AG1-IB 7/3/14</strain>
    </source>
</reference>
<dbReference type="EMBL" id="LN679124">
    <property type="protein sequence ID" value="CEL56787.1"/>
    <property type="molecule type" value="Genomic_DNA"/>
</dbReference>
<keyword evidence="2" id="KW-1185">Reference proteome</keyword>
<evidence type="ECO:0000313" key="1">
    <source>
        <dbReference type="EMBL" id="CEL56787.1"/>
    </source>
</evidence>
<dbReference type="Proteomes" id="UP000059188">
    <property type="component" value="Unassembled WGS sequence"/>
</dbReference>
<organism evidence="1 2">
    <name type="scientific">Thanatephorus cucumeris (strain AG1-IB / isolate 7/3/14)</name>
    <name type="common">Lettuce bottom rot fungus</name>
    <name type="synonym">Rhizoctonia solani</name>
    <dbReference type="NCBI Taxonomy" id="1108050"/>
    <lineage>
        <taxon>Eukaryota</taxon>
        <taxon>Fungi</taxon>
        <taxon>Dikarya</taxon>
        <taxon>Basidiomycota</taxon>
        <taxon>Agaricomycotina</taxon>
        <taxon>Agaricomycetes</taxon>
        <taxon>Cantharellales</taxon>
        <taxon>Ceratobasidiaceae</taxon>
        <taxon>Rhizoctonia</taxon>
        <taxon>Rhizoctonia solani AG-1</taxon>
    </lineage>
</organism>